<organism evidence="1 2">
    <name type="scientific">Microbacterium sediminis</name>
    <dbReference type="NCBI Taxonomy" id="904291"/>
    <lineage>
        <taxon>Bacteria</taxon>
        <taxon>Bacillati</taxon>
        <taxon>Actinomycetota</taxon>
        <taxon>Actinomycetes</taxon>
        <taxon>Micrococcales</taxon>
        <taxon>Microbacteriaceae</taxon>
        <taxon>Microbacterium</taxon>
    </lineage>
</organism>
<protein>
    <submittedName>
        <fullName evidence="1">Uncharacterized protein</fullName>
    </submittedName>
</protein>
<keyword evidence="2" id="KW-1185">Reference proteome</keyword>
<name>A0A1B9NBL3_9MICO</name>
<sequence>MLTVLQARANGQLGVELDDAFAAALVSFGSGLVIVLAVALALPSGRRGLRALRGGIAARDVTWWMLCGGIAGAFNVVAQTLTVAIVGAALFTVGLVAGQTVGGLVMDRIGYSPAGASAVTVPRAVGAALTLVAVLVALGGDTLARVPWWMLVLPVASGACLSWQQATNGRLQVATRSPIAATVVNFAGGTAVLLCAAIAHAAVAGLPEELPSNPVLYAGGALGVVYIALSAAITPRTGVLVFGLGSVLGLLAGSVLLDVLWPAAAPAPLWQAVLTVAFALAGVIVAARRRGVSPRA</sequence>
<dbReference type="Pfam" id="PF04657">
    <property type="entry name" value="DMT_YdcZ"/>
    <property type="match status" value="2"/>
</dbReference>
<proteinExistence type="predicted"/>
<evidence type="ECO:0000313" key="2">
    <source>
        <dbReference type="Proteomes" id="UP000093355"/>
    </source>
</evidence>
<reference evidence="1 2" key="1">
    <citation type="submission" date="2016-05" db="EMBL/GenBank/DDBJ databases">
        <authorList>
            <person name="Lavstsen T."/>
            <person name="Jespersen J.S."/>
        </authorList>
    </citation>
    <scope>NUCLEOTIDE SEQUENCE [LARGE SCALE GENOMIC DNA]</scope>
    <source>
        <strain evidence="1 2">YLB-01</strain>
    </source>
</reference>
<dbReference type="PANTHER" id="PTHR34821">
    <property type="entry name" value="INNER MEMBRANE PROTEIN YDCZ"/>
    <property type="match status" value="1"/>
</dbReference>
<evidence type="ECO:0000313" key="1">
    <source>
        <dbReference type="EMBL" id="OCG74002.1"/>
    </source>
</evidence>
<dbReference type="Proteomes" id="UP000093355">
    <property type="component" value="Unassembled WGS sequence"/>
</dbReference>
<dbReference type="OrthoDB" id="6463253at2"/>
<dbReference type="AlphaFoldDB" id="A0A1B9NBL3"/>
<dbReference type="InterPro" id="IPR006750">
    <property type="entry name" value="YdcZ"/>
</dbReference>
<dbReference type="STRING" id="904291.A7J15_07040"/>
<gene>
    <name evidence="1" type="ORF">A7J15_07040</name>
</gene>
<accession>A0A1B9NBL3</accession>
<comment type="caution">
    <text evidence="1">The sequence shown here is derived from an EMBL/GenBank/DDBJ whole genome shotgun (WGS) entry which is preliminary data.</text>
</comment>
<dbReference type="EMBL" id="LXMD01000023">
    <property type="protein sequence ID" value="OCG74002.1"/>
    <property type="molecule type" value="Genomic_DNA"/>
</dbReference>
<dbReference type="GO" id="GO:0005886">
    <property type="term" value="C:plasma membrane"/>
    <property type="evidence" value="ECO:0007669"/>
    <property type="project" value="TreeGrafter"/>
</dbReference>
<dbReference type="PANTHER" id="PTHR34821:SF2">
    <property type="entry name" value="INNER MEMBRANE PROTEIN YDCZ"/>
    <property type="match status" value="1"/>
</dbReference>